<gene>
    <name evidence="1" type="ORF">F0L68_18615</name>
</gene>
<organism evidence="1 2">
    <name type="scientific">Solihabitans fulvus</name>
    <dbReference type="NCBI Taxonomy" id="1892852"/>
    <lineage>
        <taxon>Bacteria</taxon>
        <taxon>Bacillati</taxon>
        <taxon>Actinomycetota</taxon>
        <taxon>Actinomycetes</taxon>
        <taxon>Pseudonocardiales</taxon>
        <taxon>Pseudonocardiaceae</taxon>
        <taxon>Solihabitans</taxon>
    </lineage>
</organism>
<protein>
    <recommendedName>
        <fullName evidence="3">Excreted virulence factor EspC, type VII ESX diderm</fullName>
    </recommendedName>
</protein>
<evidence type="ECO:0008006" key="3">
    <source>
        <dbReference type="Google" id="ProtNLM"/>
    </source>
</evidence>
<dbReference type="GO" id="GO:0009306">
    <property type="term" value="P:protein secretion"/>
    <property type="evidence" value="ECO:0007669"/>
    <property type="project" value="InterPro"/>
</dbReference>
<reference evidence="1 2" key="1">
    <citation type="submission" date="2019-09" db="EMBL/GenBank/DDBJ databases">
        <title>Goodfellowia gen. nov., a new genus of the Pseudonocardineae related to Actinoalloteichus, containing Goodfellowia coeruleoviolacea gen. nov., comb. nov. gen. nov., comb. nov.</title>
        <authorList>
            <person name="Labeda D."/>
        </authorList>
    </citation>
    <scope>NUCLEOTIDE SEQUENCE [LARGE SCALE GENOMIC DNA]</scope>
    <source>
        <strain evidence="1 2">AN110305</strain>
    </source>
</reference>
<sequence>MSDGFQVSGDSLRAFAKGLDDRSNGIRSAADAVGSVNFGVSAFGLVGQVFSIACRVSCNNTKGTLTGAATNVTSAADTARSTAATYEQHDQQNSLLFKG</sequence>
<comment type="caution">
    <text evidence="1">The sequence shown here is derived from an EMBL/GenBank/DDBJ whole genome shotgun (WGS) entry which is preliminary data.</text>
</comment>
<proteinExistence type="predicted"/>
<evidence type="ECO:0000313" key="1">
    <source>
        <dbReference type="EMBL" id="KAA2261074.1"/>
    </source>
</evidence>
<evidence type="ECO:0000313" key="2">
    <source>
        <dbReference type="Proteomes" id="UP000323454"/>
    </source>
</evidence>
<dbReference type="AlphaFoldDB" id="A0A5B2XD18"/>
<accession>A0A5B2XD18</accession>
<dbReference type="InterPro" id="IPR022536">
    <property type="entry name" value="EspC"/>
</dbReference>
<dbReference type="Proteomes" id="UP000323454">
    <property type="component" value="Unassembled WGS sequence"/>
</dbReference>
<dbReference type="Pfam" id="PF10824">
    <property type="entry name" value="T7SS_ESX_EspC"/>
    <property type="match status" value="1"/>
</dbReference>
<reference evidence="1 2" key="2">
    <citation type="submission" date="2019-09" db="EMBL/GenBank/DDBJ databases">
        <authorList>
            <person name="Jin C."/>
        </authorList>
    </citation>
    <scope>NUCLEOTIDE SEQUENCE [LARGE SCALE GENOMIC DNA]</scope>
    <source>
        <strain evidence="1 2">AN110305</strain>
    </source>
</reference>
<name>A0A5B2XD18_9PSEU</name>
<dbReference type="OrthoDB" id="3694089at2"/>
<keyword evidence="2" id="KW-1185">Reference proteome</keyword>
<dbReference type="EMBL" id="VUOB01000031">
    <property type="protein sequence ID" value="KAA2261074.1"/>
    <property type="molecule type" value="Genomic_DNA"/>
</dbReference>
<dbReference type="RefSeq" id="WP_149850873.1">
    <property type="nucleotide sequence ID" value="NZ_VUOB01000031.1"/>
</dbReference>